<proteinExistence type="predicted"/>
<protein>
    <submittedName>
        <fullName evidence="1">Uncharacterized protein</fullName>
    </submittedName>
</protein>
<accession>A0A803NNC2</accession>
<reference evidence="1" key="1">
    <citation type="submission" date="2018-11" db="EMBL/GenBank/DDBJ databases">
        <authorList>
            <person name="Grassa J C."/>
        </authorList>
    </citation>
    <scope>NUCLEOTIDE SEQUENCE [LARGE SCALE GENOMIC DNA]</scope>
</reference>
<keyword evidence="2" id="KW-1185">Reference proteome</keyword>
<dbReference type="AlphaFoldDB" id="A0A803NNC2"/>
<evidence type="ECO:0000313" key="1">
    <source>
        <dbReference type="EnsemblPlants" id="cds.evm.model.01.2999"/>
    </source>
</evidence>
<reference evidence="1" key="2">
    <citation type="submission" date="2021-03" db="UniProtKB">
        <authorList>
            <consortium name="EnsemblPlants"/>
        </authorList>
    </citation>
    <scope>IDENTIFICATION</scope>
</reference>
<organism evidence="1 2">
    <name type="scientific">Cannabis sativa</name>
    <name type="common">Hemp</name>
    <name type="synonym">Marijuana</name>
    <dbReference type="NCBI Taxonomy" id="3483"/>
    <lineage>
        <taxon>Eukaryota</taxon>
        <taxon>Viridiplantae</taxon>
        <taxon>Streptophyta</taxon>
        <taxon>Embryophyta</taxon>
        <taxon>Tracheophyta</taxon>
        <taxon>Spermatophyta</taxon>
        <taxon>Magnoliopsida</taxon>
        <taxon>eudicotyledons</taxon>
        <taxon>Gunneridae</taxon>
        <taxon>Pentapetalae</taxon>
        <taxon>rosids</taxon>
        <taxon>fabids</taxon>
        <taxon>Rosales</taxon>
        <taxon>Cannabaceae</taxon>
        <taxon>Cannabis</taxon>
    </lineage>
</organism>
<dbReference type="EnsemblPlants" id="evm.model.01.2999">
    <property type="protein sequence ID" value="cds.evm.model.01.2999"/>
    <property type="gene ID" value="evm.TU.01.2999"/>
</dbReference>
<dbReference type="EMBL" id="UZAU01000083">
    <property type="status" value="NOT_ANNOTATED_CDS"/>
    <property type="molecule type" value="Genomic_DNA"/>
</dbReference>
<evidence type="ECO:0000313" key="2">
    <source>
        <dbReference type="Proteomes" id="UP000596661"/>
    </source>
</evidence>
<dbReference type="Gramene" id="evm.model.01.2999">
    <property type="protein sequence ID" value="cds.evm.model.01.2999"/>
    <property type="gene ID" value="evm.TU.01.2999"/>
</dbReference>
<name>A0A803NNC2_CANSA</name>
<sequence>MVLTRNTIPKPNLCEQNAAMGNVNPLLAVYTQSSTVREVETSKFGSRLTKKALKTMMMDMKMTMDILSEILK</sequence>
<dbReference type="Proteomes" id="UP000596661">
    <property type="component" value="Chromosome 1"/>
</dbReference>